<evidence type="ECO:0000256" key="2">
    <source>
        <dbReference type="SAM" id="SignalP"/>
    </source>
</evidence>
<organism evidence="3 4">
    <name type="scientific">Roseibium aggregatum</name>
    <dbReference type="NCBI Taxonomy" id="187304"/>
    <lineage>
        <taxon>Bacteria</taxon>
        <taxon>Pseudomonadati</taxon>
        <taxon>Pseudomonadota</taxon>
        <taxon>Alphaproteobacteria</taxon>
        <taxon>Hyphomicrobiales</taxon>
        <taxon>Stappiaceae</taxon>
        <taxon>Roseibium</taxon>
    </lineage>
</organism>
<reference evidence="3" key="1">
    <citation type="submission" date="2020-05" db="EMBL/GenBank/DDBJ databases">
        <title>Identification of trans-AT polyketide cluster in two marine bacteria, producers of a novel glutaramide-containing polyketide sesbanimide D and analogs.</title>
        <authorList>
            <person name="Kacar D."/>
            <person name="Rodriguez P."/>
            <person name="Canedo L."/>
            <person name="Gonzalez E."/>
            <person name="Galan B."/>
            <person name="De La Calle F."/>
            <person name="Garcia J.L."/>
        </authorList>
    </citation>
    <scope>NUCLEOTIDE SEQUENCE</scope>
    <source>
        <strain evidence="3">PHM038</strain>
    </source>
</reference>
<feature type="compositionally biased region" description="Low complexity" evidence="1">
    <location>
        <begin position="72"/>
        <end position="83"/>
    </location>
</feature>
<evidence type="ECO:0000256" key="1">
    <source>
        <dbReference type="SAM" id="MobiDB-lite"/>
    </source>
</evidence>
<dbReference type="RefSeq" id="WP_190289499.1">
    <property type="nucleotide sequence ID" value="NZ_JABFCZ010000001.1"/>
</dbReference>
<keyword evidence="2" id="KW-0732">Signal</keyword>
<gene>
    <name evidence="3" type="ORF">HK439_01040</name>
</gene>
<comment type="caution">
    <text evidence="3">The sequence shown here is derived from an EMBL/GenBank/DDBJ whole genome shotgun (WGS) entry which is preliminary data.</text>
</comment>
<name>A0A926NQZ2_9HYPH</name>
<feature type="chain" id="PRO_5037437330" evidence="2">
    <location>
        <begin position="26"/>
        <end position="104"/>
    </location>
</feature>
<accession>A0A926NQZ2</accession>
<protein>
    <submittedName>
        <fullName evidence="3">Uncharacterized protein</fullName>
    </submittedName>
</protein>
<dbReference type="Proteomes" id="UP000598467">
    <property type="component" value="Unassembled WGS sequence"/>
</dbReference>
<dbReference type="AlphaFoldDB" id="A0A926NQZ2"/>
<dbReference type="EMBL" id="JABFCZ010000001">
    <property type="protein sequence ID" value="MBD1544834.1"/>
    <property type="molecule type" value="Genomic_DNA"/>
</dbReference>
<evidence type="ECO:0000313" key="3">
    <source>
        <dbReference type="EMBL" id="MBD1544834.1"/>
    </source>
</evidence>
<feature type="region of interest" description="Disordered" evidence="1">
    <location>
        <begin position="61"/>
        <end position="104"/>
    </location>
</feature>
<feature type="signal peptide" evidence="2">
    <location>
        <begin position="1"/>
        <end position="25"/>
    </location>
</feature>
<proteinExistence type="predicted"/>
<evidence type="ECO:0000313" key="4">
    <source>
        <dbReference type="Proteomes" id="UP000598467"/>
    </source>
</evidence>
<sequence>MNWKYPCRKAKRLSILAAAFFTAGALIPMGSASSLFGAGEAHAVGFMQALVKSTLVIASAGGGKTTEHDGSSSDSAPAPASAATEKSPVQHLDPDGPQADGKGL</sequence>